<reference evidence="6 7" key="1">
    <citation type="submission" date="2018-10" db="EMBL/GenBank/DDBJ databases">
        <title>A high-quality apple genome assembly.</title>
        <authorList>
            <person name="Hu J."/>
        </authorList>
    </citation>
    <scope>NUCLEOTIDE SEQUENCE [LARGE SCALE GENOMIC DNA]</scope>
    <source>
        <strain evidence="7">cv. HFTH1</strain>
        <tissue evidence="6">Young leaf</tissue>
    </source>
</reference>
<comment type="subcellular location">
    <subcellularLocation>
        <location evidence="1">Secreted</location>
        <location evidence="1">Extracellular space</location>
    </subcellularLocation>
</comment>
<feature type="chain" id="PRO_5019713571" description="Protein IDA-LIKE 2" evidence="5">
    <location>
        <begin position="26"/>
        <end position="87"/>
    </location>
</feature>
<dbReference type="InterPro" id="IPR039639">
    <property type="entry name" value="IDA-like"/>
</dbReference>
<accession>A0A498JY11</accession>
<dbReference type="GO" id="GO:0010227">
    <property type="term" value="P:floral organ abscission"/>
    <property type="evidence" value="ECO:0007669"/>
    <property type="project" value="InterPro"/>
</dbReference>
<dbReference type="STRING" id="3750.A0A498JY11"/>
<dbReference type="EMBL" id="RDQH01000331">
    <property type="protein sequence ID" value="RXI00106.1"/>
    <property type="molecule type" value="Genomic_DNA"/>
</dbReference>
<evidence type="ECO:0000256" key="4">
    <source>
        <dbReference type="SAM" id="MobiDB-lite"/>
    </source>
</evidence>
<keyword evidence="3 5" id="KW-0732">Signal</keyword>
<dbReference type="GO" id="GO:0005576">
    <property type="term" value="C:extracellular region"/>
    <property type="evidence" value="ECO:0007669"/>
    <property type="project" value="UniProtKB-SubCell"/>
</dbReference>
<comment type="caution">
    <text evidence="6">The sequence shown here is derived from an EMBL/GenBank/DDBJ whole genome shotgun (WGS) entry which is preliminary data.</text>
</comment>
<feature type="compositionally biased region" description="Polar residues" evidence="4">
    <location>
        <begin position="78"/>
        <end position="87"/>
    </location>
</feature>
<keyword evidence="7" id="KW-1185">Reference proteome</keyword>
<name>A0A498JY11_MALDO</name>
<keyword evidence="2" id="KW-0964">Secreted</keyword>
<proteinExistence type="predicted"/>
<evidence type="ECO:0000256" key="1">
    <source>
        <dbReference type="ARBA" id="ARBA00004239"/>
    </source>
</evidence>
<sequence>MGKKHDLLVVVAVLLLIFLVGHTQSSRVLHRSSQVFKVMKPSGRSGHQKLHDGSFFAFLPKARPIPPSGPSRKHNAIGLQSSSQLSP</sequence>
<dbReference type="AlphaFoldDB" id="A0A498JY11"/>
<feature type="region of interest" description="Disordered" evidence="4">
    <location>
        <begin position="62"/>
        <end position="87"/>
    </location>
</feature>
<evidence type="ECO:0000313" key="7">
    <source>
        <dbReference type="Proteomes" id="UP000290289"/>
    </source>
</evidence>
<evidence type="ECO:0000256" key="5">
    <source>
        <dbReference type="SAM" id="SignalP"/>
    </source>
</evidence>
<feature type="signal peptide" evidence="5">
    <location>
        <begin position="1"/>
        <end position="25"/>
    </location>
</feature>
<organism evidence="6 7">
    <name type="scientific">Malus domestica</name>
    <name type="common">Apple</name>
    <name type="synonym">Pyrus malus</name>
    <dbReference type="NCBI Taxonomy" id="3750"/>
    <lineage>
        <taxon>Eukaryota</taxon>
        <taxon>Viridiplantae</taxon>
        <taxon>Streptophyta</taxon>
        <taxon>Embryophyta</taxon>
        <taxon>Tracheophyta</taxon>
        <taxon>Spermatophyta</taxon>
        <taxon>Magnoliopsida</taxon>
        <taxon>eudicotyledons</taxon>
        <taxon>Gunneridae</taxon>
        <taxon>Pentapetalae</taxon>
        <taxon>rosids</taxon>
        <taxon>fabids</taxon>
        <taxon>Rosales</taxon>
        <taxon>Rosaceae</taxon>
        <taxon>Amygdaloideae</taxon>
        <taxon>Maleae</taxon>
        <taxon>Malus</taxon>
    </lineage>
</organism>
<evidence type="ECO:0000313" key="6">
    <source>
        <dbReference type="EMBL" id="RXI00106.1"/>
    </source>
</evidence>
<evidence type="ECO:0000256" key="3">
    <source>
        <dbReference type="ARBA" id="ARBA00022729"/>
    </source>
</evidence>
<gene>
    <name evidence="6" type="ORF">DVH24_030596</name>
</gene>
<dbReference type="PANTHER" id="PTHR33599">
    <property type="entry name" value="PROTEIN IDA-LIKE 5"/>
    <property type="match status" value="1"/>
</dbReference>
<evidence type="ECO:0008006" key="8">
    <source>
        <dbReference type="Google" id="ProtNLM"/>
    </source>
</evidence>
<evidence type="ECO:0000256" key="2">
    <source>
        <dbReference type="ARBA" id="ARBA00022525"/>
    </source>
</evidence>
<dbReference type="Gramene" id="mRNA:MD05G0015500">
    <property type="protein sequence ID" value="CDS:MD05G0015500.1"/>
    <property type="gene ID" value="MD05G0015500"/>
</dbReference>
<dbReference type="PANTHER" id="PTHR33599:SF11">
    <property type="entry name" value="PROTEIN IDA-LIKE 5"/>
    <property type="match status" value="1"/>
</dbReference>
<protein>
    <recommendedName>
        <fullName evidence="8">Protein IDA-LIKE 2</fullName>
    </recommendedName>
</protein>
<dbReference type="Proteomes" id="UP000290289">
    <property type="component" value="Chromosome 5"/>
</dbReference>